<keyword evidence="2" id="KW-1185">Reference proteome</keyword>
<dbReference type="InterPro" id="IPR023214">
    <property type="entry name" value="HAD_sf"/>
</dbReference>
<dbReference type="InterPro" id="IPR036412">
    <property type="entry name" value="HAD-like_sf"/>
</dbReference>
<dbReference type="Gene3D" id="3.30.1240.10">
    <property type="match status" value="1"/>
</dbReference>
<dbReference type="NCBIfam" id="TIGR01484">
    <property type="entry name" value="HAD-SF-IIB"/>
    <property type="match status" value="1"/>
</dbReference>
<dbReference type="SUPFAM" id="SSF56784">
    <property type="entry name" value="HAD-like"/>
    <property type="match status" value="1"/>
</dbReference>
<dbReference type="eggNOG" id="COG0561">
    <property type="taxonomic scope" value="Bacteria"/>
</dbReference>
<dbReference type="SFLD" id="SFLDS00003">
    <property type="entry name" value="Haloacid_Dehalogenase"/>
    <property type="match status" value="1"/>
</dbReference>
<evidence type="ECO:0000313" key="2">
    <source>
        <dbReference type="Proteomes" id="UP000003438"/>
    </source>
</evidence>
<dbReference type="SFLD" id="SFLDG01144">
    <property type="entry name" value="C2.B.4:_PGP_Like"/>
    <property type="match status" value="1"/>
</dbReference>
<evidence type="ECO:0000313" key="1">
    <source>
        <dbReference type="EMBL" id="EFB76456.1"/>
    </source>
</evidence>
<dbReference type="GO" id="GO:0000287">
    <property type="term" value="F:magnesium ion binding"/>
    <property type="evidence" value="ECO:0007669"/>
    <property type="project" value="TreeGrafter"/>
</dbReference>
<dbReference type="InterPro" id="IPR006379">
    <property type="entry name" value="HAD-SF_hydro_IIB"/>
</dbReference>
<protein>
    <submittedName>
        <fullName evidence="1">Cof-like hydrolase</fullName>
    </submittedName>
</protein>
<dbReference type="Proteomes" id="UP000003438">
    <property type="component" value="Unassembled WGS sequence"/>
</dbReference>
<dbReference type="PANTHER" id="PTHR10000">
    <property type="entry name" value="PHOSPHOSERINE PHOSPHATASE"/>
    <property type="match status" value="1"/>
</dbReference>
<dbReference type="PROSITE" id="PS01229">
    <property type="entry name" value="COF_2"/>
    <property type="match status" value="1"/>
</dbReference>
<dbReference type="Pfam" id="PF08282">
    <property type="entry name" value="Hydrolase_3"/>
    <property type="match status" value="1"/>
</dbReference>
<dbReference type="InterPro" id="IPR000150">
    <property type="entry name" value="Cof"/>
</dbReference>
<dbReference type="GO" id="GO:0016791">
    <property type="term" value="F:phosphatase activity"/>
    <property type="evidence" value="ECO:0007669"/>
    <property type="project" value="UniProtKB-ARBA"/>
</dbReference>
<accession>D1PLJ0</accession>
<organism evidence="1 2">
    <name type="scientific">Subdoligranulum variabile DSM 15176</name>
    <dbReference type="NCBI Taxonomy" id="411471"/>
    <lineage>
        <taxon>Bacteria</taxon>
        <taxon>Bacillati</taxon>
        <taxon>Bacillota</taxon>
        <taxon>Clostridia</taxon>
        <taxon>Eubacteriales</taxon>
        <taxon>Oscillospiraceae</taxon>
        <taxon>Subdoligranulum</taxon>
    </lineage>
</organism>
<name>D1PLJ0_9FIRM</name>
<sequence length="308" mass="33718">MPESPCQAKLSDRGLQLAQWSVLEYNRHKLDQGDGSMKYKVLALDLDGTLTNSEKIITPRTKAALQEAARRGVCIVLASGRPTVGIQPLARELELEKFGGCILSYNGGKIIDCKTGKTLVQHAFPPDLIEPVCTFSRYWNVVPLTYDAGGVVTEHADSPYVQEEARINKIPVREVPDLPAEVRYPIHKLLLTGDPADMPHVEELMQQEFAGKLSIYRSQPFFIETMPLNVEKAASLDLLLRSKGLTAENLMACGDGWNDLPMIRFAGLGVAMGNAQAPVKAAADCQTADNDHDGVGLAVEQYILSEET</sequence>
<reference evidence="1" key="1">
    <citation type="submission" date="2009-12" db="EMBL/GenBank/DDBJ databases">
        <authorList>
            <person name="Weinstock G."/>
            <person name="Sodergren E."/>
            <person name="Clifton S."/>
            <person name="Fulton L."/>
            <person name="Fulton B."/>
            <person name="Courtney L."/>
            <person name="Fronick C."/>
            <person name="Harrison M."/>
            <person name="Strong C."/>
            <person name="Farmer C."/>
            <person name="Delahaunty K."/>
            <person name="Markovic C."/>
            <person name="Hall O."/>
            <person name="Minx P."/>
            <person name="Tomlinson C."/>
            <person name="Mitreva M."/>
            <person name="Nelson J."/>
            <person name="Hou S."/>
            <person name="Wollam A."/>
            <person name="Pepin K.H."/>
            <person name="Johnson M."/>
            <person name="Bhonagiri V."/>
            <person name="Nash W.E."/>
            <person name="Warren W."/>
            <person name="Chinwalla A."/>
            <person name="Mardis E.R."/>
            <person name="Wilson R.K."/>
        </authorList>
    </citation>
    <scope>NUCLEOTIDE SEQUENCE [LARGE SCALE GENOMIC DNA]</scope>
    <source>
        <strain evidence="1">DSM 15176</strain>
    </source>
</reference>
<gene>
    <name evidence="1" type="ORF">SUBVAR_05375</name>
</gene>
<proteinExistence type="predicted"/>
<dbReference type="SFLD" id="SFLDG01140">
    <property type="entry name" value="C2.B:_Phosphomannomutase_and_P"/>
    <property type="match status" value="1"/>
</dbReference>
<dbReference type="NCBIfam" id="TIGR00099">
    <property type="entry name" value="Cof-subfamily"/>
    <property type="match status" value="1"/>
</dbReference>
<comment type="caution">
    <text evidence="1">The sequence shown here is derived from an EMBL/GenBank/DDBJ whole genome shotgun (WGS) entry which is preliminary data.</text>
</comment>
<dbReference type="GO" id="GO:0005829">
    <property type="term" value="C:cytosol"/>
    <property type="evidence" value="ECO:0007669"/>
    <property type="project" value="TreeGrafter"/>
</dbReference>
<dbReference type="CDD" id="cd07516">
    <property type="entry name" value="HAD_Pase"/>
    <property type="match status" value="1"/>
</dbReference>
<dbReference type="PRINTS" id="PR00119">
    <property type="entry name" value="CATATPASE"/>
</dbReference>
<dbReference type="Gene3D" id="3.40.50.1000">
    <property type="entry name" value="HAD superfamily/HAD-like"/>
    <property type="match status" value="1"/>
</dbReference>
<dbReference type="PANTHER" id="PTHR10000:SF8">
    <property type="entry name" value="HAD SUPERFAMILY HYDROLASE-LIKE, TYPE 3"/>
    <property type="match status" value="1"/>
</dbReference>
<dbReference type="STRING" id="411471.SUBVAR_05375"/>
<dbReference type="AlphaFoldDB" id="D1PLJ0"/>
<dbReference type="EMBL" id="ACBY02000021">
    <property type="protein sequence ID" value="EFB76456.1"/>
    <property type="molecule type" value="Genomic_DNA"/>
</dbReference>
<dbReference type="HOGENOM" id="CLU_044146_0_1_9"/>